<feature type="transmembrane region" description="Helical" evidence="10">
    <location>
        <begin position="112"/>
        <end position="133"/>
    </location>
</feature>
<evidence type="ECO:0000256" key="2">
    <source>
        <dbReference type="ARBA" id="ARBA00022448"/>
    </source>
</evidence>
<evidence type="ECO:0000256" key="1">
    <source>
        <dbReference type="ARBA" id="ARBA00004651"/>
    </source>
</evidence>
<keyword evidence="2" id="KW-0813">Transport</keyword>
<evidence type="ECO:0000256" key="9">
    <source>
        <dbReference type="ARBA" id="ARBA00031636"/>
    </source>
</evidence>
<keyword evidence="3" id="KW-0050">Antiport</keyword>
<evidence type="ECO:0000313" key="11">
    <source>
        <dbReference type="EMBL" id="ADU66320.1"/>
    </source>
</evidence>
<keyword evidence="7" id="KW-0406">Ion transport</keyword>
<dbReference type="InterPro" id="IPR050222">
    <property type="entry name" value="MATE_MdtK"/>
</dbReference>
<dbReference type="AlphaFoldDB" id="E6W0A2"/>
<dbReference type="InParanoid" id="E6W0A2"/>
<dbReference type="KEGG" id="din:Selin_1590"/>
<dbReference type="CDD" id="cd13131">
    <property type="entry name" value="MATE_NorM_like"/>
    <property type="match status" value="1"/>
</dbReference>
<dbReference type="GO" id="GO:0015297">
    <property type="term" value="F:antiporter activity"/>
    <property type="evidence" value="ECO:0007669"/>
    <property type="project" value="UniProtKB-KW"/>
</dbReference>
<feature type="transmembrane region" description="Helical" evidence="10">
    <location>
        <begin position="334"/>
        <end position="356"/>
    </location>
</feature>
<keyword evidence="4" id="KW-1003">Cell membrane</keyword>
<dbReference type="InterPro" id="IPR048279">
    <property type="entry name" value="MdtK-like"/>
</dbReference>
<feature type="transmembrane region" description="Helical" evidence="10">
    <location>
        <begin position="145"/>
        <end position="166"/>
    </location>
</feature>
<evidence type="ECO:0000256" key="3">
    <source>
        <dbReference type="ARBA" id="ARBA00022449"/>
    </source>
</evidence>
<organism evidence="11 12">
    <name type="scientific">Desulfurispirillum indicum (strain ATCC BAA-1389 / DSM 22839 / S5)</name>
    <dbReference type="NCBI Taxonomy" id="653733"/>
    <lineage>
        <taxon>Bacteria</taxon>
        <taxon>Pseudomonadati</taxon>
        <taxon>Chrysiogenota</taxon>
        <taxon>Chrysiogenia</taxon>
        <taxon>Chrysiogenales</taxon>
        <taxon>Chrysiogenaceae</taxon>
        <taxon>Desulfurispirillum</taxon>
    </lineage>
</organism>
<keyword evidence="8 10" id="KW-0472">Membrane</keyword>
<dbReference type="FunCoup" id="E6W0A2">
    <property type="interactions" value="171"/>
</dbReference>
<dbReference type="NCBIfam" id="TIGR00797">
    <property type="entry name" value="matE"/>
    <property type="match status" value="1"/>
</dbReference>
<feature type="transmembrane region" description="Helical" evidence="10">
    <location>
        <begin position="439"/>
        <end position="460"/>
    </location>
</feature>
<dbReference type="STRING" id="653733.Selin_1590"/>
<dbReference type="GO" id="GO:0005886">
    <property type="term" value="C:plasma membrane"/>
    <property type="evidence" value="ECO:0007669"/>
    <property type="project" value="UniProtKB-SubCell"/>
</dbReference>
<proteinExistence type="predicted"/>
<dbReference type="Pfam" id="PF01554">
    <property type="entry name" value="MatE"/>
    <property type="match status" value="2"/>
</dbReference>
<feature type="transmembrane region" description="Helical" evidence="10">
    <location>
        <begin position="409"/>
        <end position="433"/>
    </location>
</feature>
<dbReference type="InterPro" id="IPR002528">
    <property type="entry name" value="MATE_fam"/>
</dbReference>
<accession>E6W0A2</accession>
<evidence type="ECO:0000256" key="4">
    <source>
        <dbReference type="ARBA" id="ARBA00022475"/>
    </source>
</evidence>
<evidence type="ECO:0000313" key="12">
    <source>
        <dbReference type="Proteomes" id="UP000002572"/>
    </source>
</evidence>
<name>E6W0A2_DESIS</name>
<evidence type="ECO:0000256" key="10">
    <source>
        <dbReference type="SAM" id="Phobius"/>
    </source>
</evidence>
<feature type="transmembrane region" description="Helical" evidence="10">
    <location>
        <begin position="376"/>
        <end position="397"/>
    </location>
</feature>
<dbReference type="GO" id="GO:0042910">
    <property type="term" value="F:xenobiotic transmembrane transporter activity"/>
    <property type="evidence" value="ECO:0007669"/>
    <property type="project" value="InterPro"/>
</dbReference>
<feature type="transmembrane region" description="Helical" evidence="10">
    <location>
        <begin position="178"/>
        <end position="200"/>
    </location>
</feature>
<dbReference type="GO" id="GO:0006811">
    <property type="term" value="P:monoatomic ion transport"/>
    <property type="evidence" value="ECO:0007669"/>
    <property type="project" value="UniProtKB-KW"/>
</dbReference>
<dbReference type="PANTHER" id="PTHR43298:SF2">
    <property type="entry name" value="FMN_FAD EXPORTER YEEO-RELATED"/>
    <property type="match status" value="1"/>
</dbReference>
<keyword evidence="5 10" id="KW-0812">Transmembrane</keyword>
<evidence type="ECO:0000256" key="8">
    <source>
        <dbReference type="ARBA" id="ARBA00023136"/>
    </source>
</evidence>
<gene>
    <name evidence="11" type="ordered locus">Selin_1590</name>
</gene>
<dbReference type="Proteomes" id="UP000002572">
    <property type="component" value="Chromosome"/>
</dbReference>
<evidence type="ECO:0000256" key="5">
    <source>
        <dbReference type="ARBA" id="ARBA00022692"/>
    </source>
</evidence>
<feature type="transmembrane region" description="Helical" evidence="10">
    <location>
        <begin position="30"/>
        <end position="51"/>
    </location>
</feature>
<feature type="transmembrane region" description="Helical" evidence="10">
    <location>
        <begin position="71"/>
        <end position="92"/>
    </location>
</feature>
<keyword evidence="12" id="KW-1185">Reference proteome</keyword>
<dbReference type="RefSeq" id="WP_013506201.1">
    <property type="nucleotide sequence ID" value="NC_014836.1"/>
</dbReference>
<feature type="transmembrane region" description="Helical" evidence="10">
    <location>
        <begin position="206"/>
        <end position="232"/>
    </location>
</feature>
<evidence type="ECO:0000256" key="6">
    <source>
        <dbReference type="ARBA" id="ARBA00022989"/>
    </source>
</evidence>
<comment type="subcellular location">
    <subcellularLocation>
        <location evidence="1">Cell membrane</location>
        <topology evidence="1">Multi-pass membrane protein</topology>
    </subcellularLocation>
</comment>
<evidence type="ECO:0000256" key="7">
    <source>
        <dbReference type="ARBA" id="ARBA00023065"/>
    </source>
</evidence>
<dbReference type="HOGENOM" id="CLU_012893_6_0_0"/>
<sequence length="469" mass="50731">MVVFRGDDVNDGSPVTAMVFFHRYCTELRYLTRLSLPLILAQVAHMAMGFVDTVMAGRVSPADLAAVAIGSSIWFPVFLFAGGVLMAVTPIVAQHFGAGNVSAIPSALRQGLWIALLLGIGGFFLLRHVEWILDLLELEEDVQRLAVGYLNAIAWGLPALALYQALRSFSEGVSITRPIMVIGFIGLAFNVPANYILIYGKLGFPAMGGVGCGWASALVMWVMLATMTWFVWRSRGYRFLPSLLLWEYPNLRSLWRIILLGFPIGMSIFIETSMFAVIALLVASLGAEVVAGHQIALNFTSLLFMVPLSISMAITIRVGQALGARQGQAARFSAFAGVLTTLVTALLFSTMIMLFSPQIAALYSPDPRVQSIAVSLLFFAALFQISDAVQVSAAGGLRGYKDTRVPMVITFIAFWVIGLPLGVLLGISSWAGIHMGAQGFWTGLVAGLSCAALLQGWRLWSVGRRNLSL</sequence>
<reference evidence="11 12" key="1">
    <citation type="submission" date="2010-12" db="EMBL/GenBank/DDBJ databases">
        <title>Complete sequence of Desulfurispirillum indicum S5.</title>
        <authorList>
            <consortium name="US DOE Joint Genome Institute"/>
            <person name="Lucas S."/>
            <person name="Copeland A."/>
            <person name="Lapidus A."/>
            <person name="Cheng J.-F."/>
            <person name="Goodwin L."/>
            <person name="Pitluck S."/>
            <person name="Chertkov O."/>
            <person name="Held B."/>
            <person name="Detter J.C."/>
            <person name="Han C."/>
            <person name="Tapia R."/>
            <person name="Land M."/>
            <person name="Hauser L."/>
            <person name="Kyrpides N."/>
            <person name="Ivanova N."/>
            <person name="Mikhailova N."/>
            <person name="Haggblom M."/>
            <person name="Rauschenbach I."/>
            <person name="Bini E."/>
            <person name="Woyke T."/>
        </authorList>
    </citation>
    <scope>NUCLEOTIDE SEQUENCE [LARGE SCALE GENOMIC DNA]</scope>
    <source>
        <strain evidence="12">ATCC BAA-1389 / DSM 22839 / S5</strain>
    </source>
</reference>
<dbReference type="PIRSF" id="PIRSF006603">
    <property type="entry name" value="DinF"/>
    <property type="match status" value="1"/>
</dbReference>
<keyword evidence="6 10" id="KW-1133">Transmembrane helix</keyword>
<dbReference type="EMBL" id="CP002432">
    <property type="protein sequence ID" value="ADU66320.1"/>
    <property type="molecule type" value="Genomic_DNA"/>
</dbReference>
<dbReference type="PANTHER" id="PTHR43298">
    <property type="entry name" value="MULTIDRUG RESISTANCE PROTEIN NORM-RELATED"/>
    <property type="match status" value="1"/>
</dbReference>
<feature type="transmembrane region" description="Helical" evidence="10">
    <location>
        <begin position="253"/>
        <end position="283"/>
    </location>
</feature>
<dbReference type="eggNOG" id="COG0534">
    <property type="taxonomic scope" value="Bacteria"/>
</dbReference>
<feature type="transmembrane region" description="Helical" evidence="10">
    <location>
        <begin position="295"/>
        <end position="314"/>
    </location>
</feature>
<protein>
    <recommendedName>
        <fullName evidence="9">Multidrug-efflux transporter</fullName>
    </recommendedName>
</protein>